<dbReference type="InterPro" id="IPR012349">
    <property type="entry name" value="Split_barrel_FMN-bd"/>
</dbReference>
<dbReference type="STRING" id="28445.BHQ20_08785"/>
<dbReference type="AlphaFoldDB" id="A0A1E3SHL0"/>
<dbReference type="InterPro" id="IPR024747">
    <property type="entry name" value="Pyridox_Oxase-rel"/>
</dbReference>
<evidence type="ECO:0000313" key="2">
    <source>
        <dbReference type="Proteomes" id="UP000192739"/>
    </source>
</evidence>
<dbReference type="Gene3D" id="2.30.110.10">
    <property type="entry name" value="Electron Transport, Fmn-binding Protein, Chain A"/>
    <property type="match status" value="1"/>
</dbReference>
<reference evidence="1 2" key="1">
    <citation type="submission" date="2017-02" db="EMBL/GenBank/DDBJ databases">
        <title>The new phylogeny of genus Mycobacterium.</title>
        <authorList>
            <person name="Tortoli E."/>
            <person name="Trovato A."/>
            <person name="Cirillo D.M."/>
        </authorList>
    </citation>
    <scope>NUCLEOTIDE SEQUENCE [LARGE SCALE GENOMIC DNA]</scope>
    <source>
        <strain evidence="1 2">DSM 44049</strain>
    </source>
</reference>
<dbReference type="RefSeq" id="WP_069418725.1">
    <property type="nucleotide sequence ID" value="NZ_CBCRZH010000051.1"/>
</dbReference>
<organism evidence="1 2">
    <name type="scientific">Mycobacterium intermedium</name>
    <dbReference type="NCBI Taxonomy" id="28445"/>
    <lineage>
        <taxon>Bacteria</taxon>
        <taxon>Bacillati</taxon>
        <taxon>Actinomycetota</taxon>
        <taxon>Actinomycetes</taxon>
        <taxon>Mycobacteriales</taxon>
        <taxon>Mycobacteriaceae</taxon>
        <taxon>Mycobacterium</taxon>
        <taxon>Mycobacterium simiae complex</taxon>
    </lineage>
</organism>
<evidence type="ECO:0000313" key="1">
    <source>
        <dbReference type="EMBL" id="ORA93390.1"/>
    </source>
</evidence>
<name>A0A1E3SHL0_MYCIE</name>
<proteinExistence type="predicted"/>
<dbReference type="Pfam" id="PF12900">
    <property type="entry name" value="Pyridox_ox_2"/>
    <property type="match status" value="1"/>
</dbReference>
<keyword evidence="2" id="KW-1185">Reference proteome</keyword>
<dbReference type="EMBL" id="MVHT01000144">
    <property type="protein sequence ID" value="ORA93390.1"/>
    <property type="molecule type" value="Genomic_DNA"/>
</dbReference>
<dbReference type="OrthoDB" id="7062584at2"/>
<gene>
    <name evidence="1" type="ORF">BST27_28870</name>
</gene>
<comment type="caution">
    <text evidence="1">The sequence shown here is derived from an EMBL/GenBank/DDBJ whole genome shotgun (WGS) entry which is preliminary data.</text>
</comment>
<sequence>MSVDNPVTVLSEDESWSLLSTVSLGRLVTVRGTRAEIFPINFATQRRTLIFRTAQGTKLYNAVMGEGVAFEADDHTDTEGWSVIVHGRAHLLTSNDDVLDAEETELQPWPATWKPHYVRVIPTEISGRRFKFGPQPTGPLAISEHA</sequence>
<accession>A0A1E3SHL0</accession>
<dbReference type="Proteomes" id="UP000192739">
    <property type="component" value="Unassembled WGS sequence"/>
</dbReference>
<protein>
    <submittedName>
        <fullName evidence="1">Pyridoxamine 5'-phosphate oxidase</fullName>
    </submittedName>
</protein>
<dbReference type="SUPFAM" id="SSF50475">
    <property type="entry name" value="FMN-binding split barrel"/>
    <property type="match status" value="1"/>
</dbReference>